<accession>A0AAN9P6U9</accession>
<gene>
    <name evidence="1" type="ORF">RIF29_00851</name>
</gene>
<dbReference type="EMBL" id="JAYWIO010000001">
    <property type="protein sequence ID" value="KAK7287570.1"/>
    <property type="molecule type" value="Genomic_DNA"/>
</dbReference>
<proteinExistence type="predicted"/>
<evidence type="ECO:0000313" key="2">
    <source>
        <dbReference type="Proteomes" id="UP001372338"/>
    </source>
</evidence>
<evidence type="ECO:0000313" key="1">
    <source>
        <dbReference type="EMBL" id="KAK7287570.1"/>
    </source>
</evidence>
<dbReference type="AlphaFoldDB" id="A0AAN9P6U9"/>
<reference evidence="1 2" key="1">
    <citation type="submission" date="2024-01" db="EMBL/GenBank/DDBJ databases">
        <title>The genomes of 5 underutilized Papilionoideae crops provide insights into root nodulation and disease resistanc.</title>
        <authorList>
            <person name="Yuan L."/>
        </authorList>
    </citation>
    <scope>NUCLEOTIDE SEQUENCE [LARGE SCALE GENOMIC DNA]</scope>
    <source>
        <strain evidence="1">ZHUSHIDOU_FW_LH</strain>
        <tissue evidence="1">Leaf</tissue>
    </source>
</reference>
<dbReference type="Proteomes" id="UP001372338">
    <property type="component" value="Unassembled WGS sequence"/>
</dbReference>
<keyword evidence="2" id="KW-1185">Reference proteome</keyword>
<name>A0AAN9P6U9_CROPI</name>
<sequence>MLVVVASAFGDAGSVVDGDDSGGGGGSGSCSCSDADGVEGDIVSVVDSNDGGSGRGSCSDGDSDLLVSYFSLLSDRMVAEVEFDGRDDDAFDSVGGSSPLIPCEQGSDAVATPPLTQKVAPAADVIFTMTLGVAPTIDVIPIAVQKTTPAVDVTPTATSTEAYPIPLLFLQPLLRNYDLEIMLKVREEGPARVELIGSELIVSGSSTPMRHQEYRAATTRSFRFVIRSR</sequence>
<organism evidence="1 2">
    <name type="scientific">Crotalaria pallida</name>
    <name type="common">Smooth rattlebox</name>
    <name type="synonym">Crotalaria striata</name>
    <dbReference type="NCBI Taxonomy" id="3830"/>
    <lineage>
        <taxon>Eukaryota</taxon>
        <taxon>Viridiplantae</taxon>
        <taxon>Streptophyta</taxon>
        <taxon>Embryophyta</taxon>
        <taxon>Tracheophyta</taxon>
        <taxon>Spermatophyta</taxon>
        <taxon>Magnoliopsida</taxon>
        <taxon>eudicotyledons</taxon>
        <taxon>Gunneridae</taxon>
        <taxon>Pentapetalae</taxon>
        <taxon>rosids</taxon>
        <taxon>fabids</taxon>
        <taxon>Fabales</taxon>
        <taxon>Fabaceae</taxon>
        <taxon>Papilionoideae</taxon>
        <taxon>50 kb inversion clade</taxon>
        <taxon>genistoids sensu lato</taxon>
        <taxon>core genistoids</taxon>
        <taxon>Crotalarieae</taxon>
        <taxon>Crotalaria</taxon>
    </lineage>
</organism>
<protein>
    <submittedName>
        <fullName evidence="1">Uncharacterized protein</fullName>
    </submittedName>
</protein>
<comment type="caution">
    <text evidence="1">The sequence shown here is derived from an EMBL/GenBank/DDBJ whole genome shotgun (WGS) entry which is preliminary data.</text>
</comment>